<keyword evidence="2" id="KW-0812">Transmembrane</keyword>
<dbReference type="EMBL" id="JABEQG010000035">
    <property type="protein sequence ID" value="MBB2157584.1"/>
    <property type="molecule type" value="Genomic_DNA"/>
</dbReference>
<proteinExistence type="inferred from homology"/>
<dbReference type="GO" id="GO:0005886">
    <property type="term" value="C:plasma membrane"/>
    <property type="evidence" value="ECO:0007669"/>
    <property type="project" value="UniProtKB-SubCell"/>
</dbReference>
<dbReference type="InterPro" id="IPR010131">
    <property type="entry name" value="MdtP/NodT-like"/>
</dbReference>
<dbReference type="RefSeq" id="WP_183116274.1">
    <property type="nucleotide sequence ID" value="NZ_JABEQG010000035.1"/>
</dbReference>
<dbReference type="AlphaFoldDB" id="A0A7W4I7A2"/>
<dbReference type="Proteomes" id="UP000550787">
    <property type="component" value="Unassembled WGS sequence"/>
</dbReference>
<comment type="similarity">
    <text evidence="1 2">Belongs to the outer membrane factor (OMF) (TC 1.B.17) family.</text>
</comment>
<dbReference type="InterPro" id="IPR003423">
    <property type="entry name" value="OMP_efflux"/>
</dbReference>
<dbReference type="Gene3D" id="1.20.1600.10">
    <property type="entry name" value="Outer membrane efflux proteins (OEP)"/>
    <property type="match status" value="1"/>
</dbReference>
<dbReference type="PANTHER" id="PTHR30203">
    <property type="entry name" value="OUTER MEMBRANE CATION EFFLUX PROTEIN"/>
    <property type="match status" value="1"/>
</dbReference>
<keyword evidence="2" id="KW-0472">Membrane</keyword>
<dbReference type="Gene3D" id="2.20.200.10">
    <property type="entry name" value="Outer membrane efflux proteins (OEP)"/>
    <property type="match status" value="1"/>
</dbReference>
<protein>
    <submittedName>
        <fullName evidence="3">Efflux transporter outer membrane subunit</fullName>
    </submittedName>
</protein>
<dbReference type="NCBIfam" id="TIGR01845">
    <property type="entry name" value="outer_NodT"/>
    <property type="match status" value="1"/>
</dbReference>
<gene>
    <name evidence="3" type="ORF">HLH33_14900</name>
</gene>
<accession>A0A7W4I7A2</accession>
<reference evidence="3 4" key="1">
    <citation type="submission" date="2020-04" db="EMBL/GenBank/DDBJ databases">
        <title>Description of novel Gluconacetobacter.</title>
        <authorList>
            <person name="Sombolestani A."/>
        </authorList>
    </citation>
    <scope>NUCLEOTIDE SEQUENCE [LARGE SCALE GENOMIC DNA]</scope>
    <source>
        <strain evidence="3 4">LMG 7603</strain>
    </source>
</reference>
<evidence type="ECO:0000313" key="4">
    <source>
        <dbReference type="Proteomes" id="UP000550787"/>
    </source>
</evidence>
<keyword evidence="2" id="KW-0449">Lipoprotein</keyword>
<organism evidence="3 4">
    <name type="scientific">Gluconacetobacter diazotrophicus</name>
    <name type="common">Acetobacter diazotrophicus</name>
    <dbReference type="NCBI Taxonomy" id="33996"/>
    <lineage>
        <taxon>Bacteria</taxon>
        <taxon>Pseudomonadati</taxon>
        <taxon>Pseudomonadota</taxon>
        <taxon>Alphaproteobacteria</taxon>
        <taxon>Acetobacterales</taxon>
        <taxon>Acetobacteraceae</taxon>
        <taxon>Gluconacetobacter</taxon>
    </lineage>
</organism>
<evidence type="ECO:0000313" key="3">
    <source>
        <dbReference type="EMBL" id="MBB2157584.1"/>
    </source>
</evidence>
<feature type="chain" id="PRO_5031593080" evidence="2">
    <location>
        <begin position="21"/>
        <end position="482"/>
    </location>
</feature>
<keyword evidence="2" id="KW-0732">Signal</keyword>
<evidence type="ECO:0000256" key="1">
    <source>
        <dbReference type="ARBA" id="ARBA00007613"/>
    </source>
</evidence>
<comment type="caution">
    <text evidence="3">The sequence shown here is derived from an EMBL/GenBank/DDBJ whole genome shotgun (WGS) entry which is preliminary data.</text>
</comment>
<keyword evidence="2" id="KW-1134">Transmembrane beta strand</keyword>
<keyword evidence="2" id="KW-0564">Palmitate</keyword>
<name>A0A7W4I7A2_GLUDI</name>
<evidence type="ECO:0000256" key="2">
    <source>
        <dbReference type="RuleBase" id="RU362097"/>
    </source>
</evidence>
<dbReference type="Pfam" id="PF02321">
    <property type="entry name" value="OEP"/>
    <property type="match status" value="2"/>
</dbReference>
<dbReference type="SUPFAM" id="SSF56954">
    <property type="entry name" value="Outer membrane efflux proteins (OEP)"/>
    <property type="match status" value="1"/>
</dbReference>
<dbReference type="PROSITE" id="PS51257">
    <property type="entry name" value="PROKAR_LIPOPROTEIN"/>
    <property type="match status" value="1"/>
</dbReference>
<comment type="subcellular location">
    <subcellularLocation>
        <location evidence="2">Cell membrane</location>
        <topology evidence="2">Lipid-anchor</topology>
    </subcellularLocation>
</comment>
<dbReference type="GO" id="GO:0015562">
    <property type="term" value="F:efflux transmembrane transporter activity"/>
    <property type="evidence" value="ECO:0007669"/>
    <property type="project" value="InterPro"/>
</dbReference>
<dbReference type="PANTHER" id="PTHR30203:SF25">
    <property type="entry name" value="OUTER MEMBRANE PROTEIN-RELATED"/>
    <property type="match status" value="1"/>
</dbReference>
<sequence length="482" mass="51494">MKRAVPRVAAFALPLAIALASCTVGPAFHRPRIDAPPAWGAEPKAGSQTYAGAIDTRWWRSFDDAELTGLVDRLGRQNLDLQIAAQRIREARAQMKAVAAAGLPQANWSGSYAYRQLSTHGIFSLAEPSPGASLNFNLYSNVLSTSWDLDLFGAIRRGVEAQRADQAAALAARRAAALAAVSDLAASYMQLRGVQAQQVILQSNIALARTNLQLVRDRFANGVAANLDVSQAAAQLASMESGLPELENAEAALINAIGLLLSEPPRALEGELKNRAPQPRLPVSVPVGLPLDLTRRRPDVLEAEARLHAATAEVGAAIAAFYPDITLAGNMGTESFAASDFFSLPAKQFSVGPTLNVPVFQGGRLIARLAFRKAAQQEAVLTWRNTVLNAWREADDALTAYAKSQSTHALTEQALLQDRAAYTAARQRYGEGATDYLNVVATQAALLSTQSALADSQTRSETTLVALYRALGGGWEYAEPGR</sequence>
<feature type="signal peptide" evidence="2">
    <location>
        <begin position="1"/>
        <end position="20"/>
    </location>
</feature>